<evidence type="ECO:0000256" key="3">
    <source>
        <dbReference type="ARBA" id="ARBA00022692"/>
    </source>
</evidence>
<dbReference type="PANTHER" id="PTHR12815">
    <property type="entry name" value="SORTING AND ASSEMBLY MACHINERY SAMM50 PROTEIN FAMILY MEMBER"/>
    <property type="match status" value="1"/>
</dbReference>
<gene>
    <name evidence="6" type="ORF">ENV79_05035</name>
</gene>
<dbReference type="GO" id="GO:0019867">
    <property type="term" value="C:outer membrane"/>
    <property type="evidence" value="ECO:0007669"/>
    <property type="project" value="InterPro"/>
</dbReference>
<evidence type="ECO:0000256" key="4">
    <source>
        <dbReference type="ARBA" id="ARBA00023136"/>
    </source>
</evidence>
<evidence type="ECO:0000256" key="1">
    <source>
        <dbReference type="ARBA" id="ARBA00004370"/>
    </source>
</evidence>
<evidence type="ECO:0000313" key="6">
    <source>
        <dbReference type="EMBL" id="HHR48983.1"/>
    </source>
</evidence>
<keyword evidence="3" id="KW-0812">Transmembrane</keyword>
<protein>
    <submittedName>
        <fullName evidence="6">Outer membrane protein assembly factor</fullName>
    </submittedName>
</protein>
<keyword evidence="4" id="KW-0472">Membrane</keyword>
<dbReference type="InterPro" id="IPR000184">
    <property type="entry name" value="Bac_surfAg_D15"/>
</dbReference>
<evidence type="ECO:0000256" key="2">
    <source>
        <dbReference type="ARBA" id="ARBA00022452"/>
    </source>
</evidence>
<dbReference type="EMBL" id="DTHS01000030">
    <property type="protein sequence ID" value="HHR48983.1"/>
    <property type="molecule type" value="Genomic_DNA"/>
</dbReference>
<dbReference type="Gene3D" id="2.40.160.50">
    <property type="entry name" value="membrane protein fhac: a member of the omp85/tpsb transporter family"/>
    <property type="match status" value="1"/>
</dbReference>
<reference evidence="6" key="1">
    <citation type="journal article" date="2020" name="mSystems">
        <title>Genome- and Community-Level Interaction Insights into Carbon Utilization and Element Cycling Functions of Hydrothermarchaeota in Hydrothermal Sediment.</title>
        <authorList>
            <person name="Zhou Z."/>
            <person name="Liu Y."/>
            <person name="Xu W."/>
            <person name="Pan J."/>
            <person name="Luo Z.H."/>
            <person name="Li M."/>
        </authorList>
    </citation>
    <scope>NUCLEOTIDE SEQUENCE [LARGE SCALE GENOMIC DNA]</scope>
    <source>
        <strain evidence="6">SpSt-791</strain>
    </source>
</reference>
<dbReference type="AlphaFoldDB" id="A0A7V6CN93"/>
<proteinExistence type="predicted"/>
<comment type="subcellular location">
    <subcellularLocation>
        <location evidence="1">Membrane</location>
    </subcellularLocation>
</comment>
<name>A0A7V6CN93_UNCW3</name>
<sequence>MTLIVFILFNLTVEEIHFYGNKNFSTKLLKTLLPYKKKEELNEELLSLSEKKLKEFYFEEGFIFAEINTQIETTASGIVVKYFIKENNRPKIKEINFHGIAQEEITKLLPPLKFYEPKKLEAEKNRLLKELKESGYYYSTVTYDTSLINNQLSIDFFINKGKRCYFRQVVFRGVGGVIREKTIRRLLAIKKGEIYSEEQVQRSLVNFYNSNLFYKISYLVIPDPLYPESLDVVFYFSVRKFRSLGLGFGYTFPPAGFIFSLENRYLNFLNRGQELRLVNELLPTINFKELVVNFNLNYNVPFWGQRKINFFFSPFLSYEKKEEPKLTIGEEVGFFYNLNKYWQVSFYHRLKKNYFLISEKIINSLIIKNIFDTRDNYFFSEKGIYLLPHLELAGGPLRGSYDFFRFSLEMRNFWQPFNFLVFGQRAFLGKMFPYGRTKIIPEEEKFFVGGRYSLRGYKEKEFSLTTVFYQNLESRLKVYKIFYFLLFFDWGWVDKKLPKSFGCGIRMATPIGPLRVDYGNKSEEFFKNWGKIYLGLGNVF</sequence>
<feature type="domain" description="POTRA" evidence="5">
    <location>
        <begin position="11"/>
        <end position="87"/>
    </location>
</feature>
<dbReference type="Pfam" id="PF07244">
    <property type="entry name" value="POTRA"/>
    <property type="match status" value="3"/>
</dbReference>
<organism evidence="6">
    <name type="scientific">candidate division WOR-3 bacterium</name>
    <dbReference type="NCBI Taxonomy" id="2052148"/>
    <lineage>
        <taxon>Bacteria</taxon>
        <taxon>Bacteria division WOR-3</taxon>
    </lineage>
</organism>
<dbReference type="Pfam" id="PF01103">
    <property type="entry name" value="Omp85"/>
    <property type="match status" value="1"/>
</dbReference>
<dbReference type="Gene3D" id="3.10.20.310">
    <property type="entry name" value="membrane protein fhac"/>
    <property type="match status" value="3"/>
</dbReference>
<dbReference type="PROSITE" id="PS51779">
    <property type="entry name" value="POTRA"/>
    <property type="match status" value="1"/>
</dbReference>
<dbReference type="PANTHER" id="PTHR12815:SF18">
    <property type="entry name" value="SORTING AND ASSEMBLY MACHINERY COMPONENT 50 HOMOLOG"/>
    <property type="match status" value="1"/>
</dbReference>
<evidence type="ECO:0000259" key="5">
    <source>
        <dbReference type="PROSITE" id="PS51779"/>
    </source>
</evidence>
<dbReference type="InterPro" id="IPR034746">
    <property type="entry name" value="POTRA"/>
</dbReference>
<keyword evidence="2" id="KW-1134">Transmembrane beta strand</keyword>
<accession>A0A7V6CN93</accession>
<dbReference type="InterPro" id="IPR039910">
    <property type="entry name" value="D15-like"/>
</dbReference>
<dbReference type="InterPro" id="IPR010827">
    <property type="entry name" value="BamA/TamA_POTRA"/>
</dbReference>
<comment type="caution">
    <text evidence="6">The sequence shown here is derived from an EMBL/GenBank/DDBJ whole genome shotgun (WGS) entry which is preliminary data.</text>
</comment>